<evidence type="ECO:0000313" key="6">
    <source>
        <dbReference type="Proteomes" id="UP001302249"/>
    </source>
</evidence>
<dbReference type="SUPFAM" id="SSF53649">
    <property type="entry name" value="Alkaline phosphatase-like"/>
    <property type="match status" value="1"/>
</dbReference>
<feature type="domain" description="Sulfatase N-terminal" evidence="4">
    <location>
        <begin position="46"/>
        <end position="382"/>
    </location>
</feature>
<keyword evidence="3" id="KW-0732">Signal</keyword>
<accession>A0ABZ0B810</accession>
<dbReference type="InterPro" id="IPR000917">
    <property type="entry name" value="Sulfatase_N"/>
</dbReference>
<evidence type="ECO:0000313" key="5">
    <source>
        <dbReference type="EMBL" id="WNO53572.1"/>
    </source>
</evidence>
<evidence type="ECO:0000259" key="4">
    <source>
        <dbReference type="Pfam" id="PF00884"/>
    </source>
</evidence>
<evidence type="ECO:0000256" key="1">
    <source>
        <dbReference type="ARBA" id="ARBA00022723"/>
    </source>
</evidence>
<feature type="signal peptide" evidence="3">
    <location>
        <begin position="1"/>
        <end position="23"/>
    </location>
</feature>
<keyword evidence="6" id="KW-1185">Reference proteome</keyword>
<keyword evidence="2" id="KW-0378">Hydrolase</keyword>
<feature type="chain" id="PRO_5045427262" evidence="3">
    <location>
        <begin position="24"/>
        <end position="548"/>
    </location>
</feature>
<reference evidence="5 6" key="1">
    <citation type="submission" date="2023-09" db="EMBL/GenBank/DDBJ databases">
        <authorList>
            <person name="Rey-Velasco X."/>
        </authorList>
    </citation>
    <scope>NUCLEOTIDE SEQUENCE [LARGE SCALE GENOMIC DNA]</scope>
    <source>
        <strain evidence="5 6">W311</strain>
    </source>
</reference>
<dbReference type="Proteomes" id="UP001302249">
    <property type="component" value="Chromosome"/>
</dbReference>
<dbReference type="Gene3D" id="3.40.720.10">
    <property type="entry name" value="Alkaline Phosphatase, subunit A"/>
    <property type="match status" value="1"/>
</dbReference>
<name>A0ABZ0B810_9SPHN</name>
<proteinExistence type="predicted"/>
<evidence type="ECO:0000256" key="2">
    <source>
        <dbReference type="ARBA" id="ARBA00022801"/>
    </source>
</evidence>
<dbReference type="RefSeq" id="WP_313915141.1">
    <property type="nucleotide sequence ID" value="NZ_CP135076.1"/>
</dbReference>
<dbReference type="EMBL" id="CP135076">
    <property type="protein sequence ID" value="WNO53572.1"/>
    <property type="molecule type" value="Genomic_DNA"/>
</dbReference>
<dbReference type="Pfam" id="PF00884">
    <property type="entry name" value="Sulfatase"/>
    <property type="match status" value="1"/>
</dbReference>
<keyword evidence="1" id="KW-0479">Metal-binding</keyword>
<dbReference type="InterPro" id="IPR017850">
    <property type="entry name" value="Alkaline_phosphatase_core_sf"/>
</dbReference>
<dbReference type="PANTHER" id="PTHR45953:SF1">
    <property type="entry name" value="IDURONATE 2-SULFATASE"/>
    <property type="match status" value="1"/>
</dbReference>
<protein>
    <submittedName>
        <fullName evidence="5">Sulfatase-like hydrolase/transferase</fullName>
    </submittedName>
</protein>
<sequence length="548" mass="61841">MNRRHFLGVTSILASTVSSPALGAGFQQLRSAQPRGRTGPASVSKPNILLIIADQHHAGVSKRHGYPLDVTPTMDRMAATGVDFSRAYCTIPACVPSRISMLTGRWPEATRVRMNFDSQDAYFAKDMYQVAREQGYRTGLAGKNHTYLRQGDIDFWRQYGHLDGYVGPDAPPEYAAFDKWLKTTQFNLVTEPAPFPVEAQHPHRIVSDAIDFIKESADQRFLLQVSFPEPHNPEQVPKPYWDMFPPSEVPERDAGPEALKRMGDRERWLHGLEGAYPDLEKQWRRYVSNYLGMLRLIDDQMKRLFDHLDESGLAENTVVVVTADHGDYMMEYGLGRKGVGLPDCLARIPMTWFGAGIRPNRELGESAHVSMADVMPTFCELMRAEIPSGVQGRSLAPLLHGEDYPKEEFRSVYATSGVGGLFYDAEDKVPYAISRSGTEGFDELNKVTQSGNTKMVRMGDWKLMYDMMGNGQLYHLPSDPAELNNRMDDPKAVDARNRLMAELLMWTIRSQDDLPTGPQRGKYDTKEPKAHNWFAPYRRAPIGTGYRP</sequence>
<gene>
    <name evidence="5" type="ORF">RPR59_14210</name>
</gene>
<dbReference type="PANTHER" id="PTHR45953">
    <property type="entry name" value="IDURONATE 2-SULFATASE"/>
    <property type="match status" value="1"/>
</dbReference>
<organism evidence="5 6">
    <name type="scientific">Stakelama saccharophila</name>
    <dbReference type="NCBI Taxonomy" id="3075605"/>
    <lineage>
        <taxon>Bacteria</taxon>
        <taxon>Pseudomonadati</taxon>
        <taxon>Pseudomonadota</taxon>
        <taxon>Alphaproteobacteria</taxon>
        <taxon>Sphingomonadales</taxon>
        <taxon>Sphingomonadaceae</taxon>
        <taxon>Stakelama</taxon>
    </lineage>
</organism>
<evidence type="ECO:0000256" key="3">
    <source>
        <dbReference type="SAM" id="SignalP"/>
    </source>
</evidence>